<dbReference type="InterPro" id="IPR016032">
    <property type="entry name" value="Sig_transdc_resp-reg_C-effctor"/>
</dbReference>
<dbReference type="PROSITE" id="PS50043">
    <property type="entry name" value="HTH_LUXR_2"/>
    <property type="match status" value="1"/>
</dbReference>
<keyword evidence="2" id="KW-0238">DNA-binding</keyword>
<accession>A0A918GGJ9</accession>
<keyword evidence="3" id="KW-0804">Transcription</keyword>
<dbReference type="Gene3D" id="1.10.10.10">
    <property type="entry name" value="Winged helix-like DNA-binding domain superfamily/Winged helix DNA-binding domain"/>
    <property type="match status" value="1"/>
</dbReference>
<dbReference type="InterPro" id="IPR036388">
    <property type="entry name" value="WH-like_DNA-bd_sf"/>
</dbReference>
<evidence type="ECO:0000256" key="2">
    <source>
        <dbReference type="ARBA" id="ARBA00023125"/>
    </source>
</evidence>
<dbReference type="GO" id="GO:0006355">
    <property type="term" value="P:regulation of DNA-templated transcription"/>
    <property type="evidence" value="ECO:0007669"/>
    <property type="project" value="InterPro"/>
</dbReference>
<dbReference type="EMBL" id="BMRB01000002">
    <property type="protein sequence ID" value="GGS36276.1"/>
    <property type="molecule type" value="Genomic_DNA"/>
</dbReference>
<dbReference type="SMART" id="SM00421">
    <property type="entry name" value="HTH_LUXR"/>
    <property type="match status" value="1"/>
</dbReference>
<gene>
    <name evidence="5" type="ORF">GCM10010171_33640</name>
</gene>
<evidence type="ECO:0000256" key="1">
    <source>
        <dbReference type="ARBA" id="ARBA00023015"/>
    </source>
</evidence>
<dbReference type="AlphaFoldDB" id="A0A918GGJ9"/>
<evidence type="ECO:0000313" key="6">
    <source>
        <dbReference type="Proteomes" id="UP000660680"/>
    </source>
</evidence>
<organism evidence="5 6">
    <name type="scientific">Actinokineospora fastidiosa</name>
    <dbReference type="NCBI Taxonomy" id="1816"/>
    <lineage>
        <taxon>Bacteria</taxon>
        <taxon>Bacillati</taxon>
        <taxon>Actinomycetota</taxon>
        <taxon>Actinomycetes</taxon>
        <taxon>Pseudonocardiales</taxon>
        <taxon>Pseudonocardiaceae</taxon>
        <taxon>Actinokineospora</taxon>
    </lineage>
</organism>
<dbReference type="RefSeq" id="WP_189211314.1">
    <property type="nucleotide sequence ID" value="NZ_BMRB01000002.1"/>
</dbReference>
<comment type="caution">
    <text evidence="5">The sequence shown here is derived from an EMBL/GenBank/DDBJ whole genome shotgun (WGS) entry which is preliminary data.</text>
</comment>
<evidence type="ECO:0000313" key="5">
    <source>
        <dbReference type="EMBL" id="GGS36276.1"/>
    </source>
</evidence>
<dbReference type="PANTHER" id="PTHR43214">
    <property type="entry name" value="TWO-COMPONENT RESPONSE REGULATOR"/>
    <property type="match status" value="1"/>
</dbReference>
<name>A0A918GGJ9_9PSEU</name>
<dbReference type="GO" id="GO:0003677">
    <property type="term" value="F:DNA binding"/>
    <property type="evidence" value="ECO:0007669"/>
    <property type="project" value="UniProtKB-KW"/>
</dbReference>
<dbReference type="Pfam" id="PF00196">
    <property type="entry name" value="GerE"/>
    <property type="match status" value="1"/>
</dbReference>
<dbReference type="SUPFAM" id="SSF46894">
    <property type="entry name" value="C-terminal effector domain of the bipartite response regulators"/>
    <property type="match status" value="1"/>
</dbReference>
<reference evidence="5" key="2">
    <citation type="submission" date="2020-09" db="EMBL/GenBank/DDBJ databases">
        <authorList>
            <person name="Sun Q."/>
            <person name="Ohkuma M."/>
        </authorList>
    </citation>
    <scope>NUCLEOTIDE SEQUENCE</scope>
    <source>
        <strain evidence="5">JCM 3276</strain>
    </source>
</reference>
<evidence type="ECO:0000256" key="3">
    <source>
        <dbReference type="ARBA" id="ARBA00023163"/>
    </source>
</evidence>
<keyword evidence="6" id="KW-1185">Reference proteome</keyword>
<sequence>MTAMAIRPGPGLDEAADTVYRTMLRARHWVREDLADRLGWPVDQLDAVVTELIADGLVAASAELPDALRAVDPALALPALAARRSRGPQSAVDVARYATERPKAFSGLDDAVAYVERLTASVKSEVVQLVPAYLPGSFEFSRQVAEAVLRRGATLRAVWSSAILEEPGAAEHAAWLAARWSAPRVVDAVPMRATVVDGITAVLHDEQGHAGVIRGARALDSLSRAAERLWARGVEVTAARTKPETPPADARNELVLRLLADGLTDDAIARRIGVSVRTVRNDVAGTMAKLKARSRFQAGVRAVQLGLI</sequence>
<feature type="domain" description="HTH luxR-type" evidence="4">
    <location>
        <begin position="243"/>
        <end position="306"/>
    </location>
</feature>
<dbReference type="PANTHER" id="PTHR43214:SF24">
    <property type="entry name" value="TRANSCRIPTIONAL REGULATORY PROTEIN NARL-RELATED"/>
    <property type="match status" value="1"/>
</dbReference>
<reference evidence="5" key="1">
    <citation type="journal article" date="2014" name="Int. J. Syst. Evol. Microbiol.">
        <title>Complete genome sequence of Corynebacterium casei LMG S-19264T (=DSM 44701T), isolated from a smear-ripened cheese.</title>
        <authorList>
            <consortium name="US DOE Joint Genome Institute (JGI-PGF)"/>
            <person name="Walter F."/>
            <person name="Albersmeier A."/>
            <person name="Kalinowski J."/>
            <person name="Ruckert C."/>
        </authorList>
    </citation>
    <scope>NUCLEOTIDE SEQUENCE</scope>
    <source>
        <strain evidence="5">JCM 3276</strain>
    </source>
</reference>
<dbReference type="InterPro" id="IPR039420">
    <property type="entry name" value="WalR-like"/>
</dbReference>
<protein>
    <recommendedName>
        <fullName evidence="4">HTH luxR-type domain-containing protein</fullName>
    </recommendedName>
</protein>
<dbReference type="Proteomes" id="UP000660680">
    <property type="component" value="Unassembled WGS sequence"/>
</dbReference>
<dbReference type="InterPro" id="IPR000792">
    <property type="entry name" value="Tscrpt_reg_LuxR_C"/>
</dbReference>
<dbReference type="CDD" id="cd06170">
    <property type="entry name" value="LuxR_C_like"/>
    <property type="match status" value="1"/>
</dbReference>
<evidence type="ECO:0000259" key="4">
    <source>
        <dbReference type="PROSITE" id="PS50043"/>
    </source>
</evidence>
<keyword evidence="1" id="KW-0805">Transcription regulation</keyword>
<proteinExistence type="predicted"/>